<name>A0ABV7CT62_9BACI</name>
<keyword evidence="3 5" id="KW-1133">Transmembrane helix</keyword>
<evidence type="ECO:0000256" key="2">
    <source>
        <dbReference type="ARBA" id="ARBA00022692"/>
    </source>
</evidence>
<evidence type="ECO:0000256" key="1">
    <source>
        <dbReference type="ARBA" id="ARBA00004141"/>
    </source>
</evidence>
<feature type="domain" description="Sodium/calcium exchanger membrane region" evidence="6">
    <location>
        <begin position="186"/>
        <end position="330"/>
    </location>
</feature>
<dbReference type="InterPro" id="IPR044880">
    <property type="entry name" value="NCX_ion-bd_dom_sf"/>
</dbReference>
<proteinExistence type="predicted"/>
<feature type="transmembrane region" description="Helical" evidence="5">
    <location>
        <begin position="312"/>
        <end position="334"/>
    </location>
</feature>
<dbReference type="Pfam" id="PF01699">
    <property type="entry name" value="Na_Ca_ex"/>
    <property type="match status" value="2"/>
</dbReference>
<evidence type="ECO:0000256" key="4">
    <source>
        <dbReference type="ARBA" id="ARBA00023136"/>
    </source>
</evidence>
<keyword evidence="4 5" id="KW-0472">Membrane</keyword>
<evidence type="ECO:0000256" key="3">
    <source>
        <dbReference type="ARBA" id="ARBA00022989"/>
    </source>
</evidence>
<feature type="transmembrane region" description="Helical" evidence="5">
    <location>
        <begin position="69"/>
        <end position="92"/>
    </location>
</feature>
<feature type="transmembrane region" description="Helical" evidence="5">
    <location>
        <begin position="104"/>
        <end position="125"/>
    </location>
</feature>
<dbReference type="PANTHER" id="PTHR10846:SF8">
    <property type="entry name" value="INNER MEMBRANE PROTEIN YRBG"/>
    <property type="match status" value="1"/>
</dbReference>
<keyword evidence="8" id="KW-1185">Reference proteome</keyword>
<dbReference type="RefSeq" id="WP_390269280.1">
    <property type="nucleotide sequence ID" value="NZ_JBHRSA010000015.1"/>
</dbReference>
<evidence type="ECO:0000313" key="7">
    <source>
        <dbReference type="EMBL" id="MFC3039575.1"/>
    </source>
</evidence>
<accession>A0ABV7CT62</accession>
<evidence type="ECO:0000256" key="5">
    <source>
        <dbReference type="SAM" id="Phobius"/>
    </source>
</evidence>
<gene>
    <name evidence="7" type="ORF">ACFOGI_04870</name>
</gene>
<feature type="transmembrane region" description="Helical" evidence="5">
    <location>
        <begin position="131"/>
        <end position="152"/>
    </location>
</feature>
<sequence>MILLVFVIFFLAAALTVYTAMKLSEYADVISEKTTMGGMIVGTILLAGATSLPEVTTSFSAVVIGNIDIAIGNMLGSNLFNLLILAVFDLLYRRRQLYHQAGRSHLFSAVLGLFLMLVVTLALFLRIDYTIIGIGVDALLVLLIYIIGMVIISRLPSAPEPTEALMGDGPETETNEPAKDMSIKKAVIGFIIAAIAILLAGTVLSITGDQIAVITGMGSSFVGSFLIAATTSLPEAVSVYAALRLKNMNLAVGSILGSNMFNMIILAISDAVYQGGSILADVSQSNVYTGIAITLLSAVLIWALLRKRSASLWTYSIPSMITVIGYFIVSYLLFQG</sequence>
<evidence type="ECO:0000313" key="8">
    <source>
        <dbReference type="Proteomes" id="UP001595279"/>
    </source>
</evidence>
<protein>
    <submittedName>
        <fullName evidence="7">Sodium:calcium antiporter</fullName>
    </submittedName>
</protein>
<feature type="domain" description="Sodium/calcium exchanger membrane region" evidence="6">
    <location>
        <begin position="5"/>
        <end position="152"/>
    </location>
</feature>
<keyword evidence="2 5" id="KW-0812">Transmembrane</keyword>
<dbReference type="Proteomes" id="UP001595279">
    <property type="component" value="Unassembled WGS sequence"/>
</dbReference>
<evidence type="ECO:0000259" key="6">
    <source>
        <dbReference type="Pfam" id="PF01699"/>
    </source>
</evidence>
<dbReference type="PANTHER" id="PTHR10846">
    <property type="entry name" value="SODIUM/POTASSIUM/CALCIUM EXCHANGER"/>
    <property type="match status" value="1"/>
</dbReference>
<dbReference type="EMBL" id="JBHRSA010000015">
    <property type="protein sequence ID" value="MFC3039575.1"/>
    <property type="molecule type" value="Genomic_DNA"/>
</dbReference>
<dbReference type="InterPro" id="IPR004837">
    <property type="entry name" value="NaCa_Exmemb"/>
</dbReference>
<organism evidence="7 8">
    <name type="scientific">Virgibacillus xinjiangensis</name>
    <dbReference type="NCBI Taxonomy" id="393090"/>
    <lineage>
        <taxon>Bacteria</taxon>
        <taxon>Bacillati</taxon>
        <taxon>Bacillota</taxon>
        <taxon>Bacilli</taxon>
        <taxon>Bacillales</taxon>
        <taxon>Bacillaceae</taxon>
        <taxon>Virgibacillus</taxon>
    </lineage>
</organism>
<feature type="transmembrane region" description="Helical" evidence="5">
    <location>
        <begin position="250"/>
        <end position="273"/>
    </location>
</feature>
<feature type="transmembrane region" description="Helical" evidence="5">
    <location>
        <begin position="220"/>
        <end position="243"/>
    </location>
</feature>
<comment type="subcellular location">
    <subcellularLocation>
        <location evidence="1">Membrane</location>
        <topology evidence="1">Multi-pass membrane protein</topology>
    </subcellularLocation>
</comment>
<feature type="transmembrane region" description="Helical" evidence="5">
    <location>
        <begin position="186"/>
        <end position="208"/>
    </location>
</feature>
<comment type="caution">
    <text evidence="7">The sequence shown here is derived from an EMBL/GenBank/DDBJ whole genome shotgun (WGS) entry which is preliminary data.</text>
</comment>
<dbReference type="InterPro" id="IPR004481">
    <property type="entry name" value="K/Na/Ca-exchanger"/>
</dbReference>
<feature type="transmembrane region" description="Helical" evidence="5">
    <location>
        <begin position="285"/>
        <end position="305"/>
    </location>
</feature>
<dbReference type="Gene3D" id="1.20.1420.30">
    <property type="entry name" value="NCX, central ion-binding region"/>
    <property type="match status" value="1"/>
</dbReference>
<reference evidence="8" key="1">
    <citation type="journal article" date="2019" name="Int. J. Syst. Evol. Microbiol.">
        <title>The Global Catalogue of Microorganisms (GCM) 10K type strain sequencing project: providing services to taxonomists for standard genome sequencing and annotation.</title>
        <authorList>
            <consortium name="The Broad Institute Genomics Platform"/>
            <consortium name="The Broad Institute Genome Sequencing Center for Infectious Disease"/>
            <person name="Wu L."/>
            <person name="Ma J."/>
        </authorList>
    </citation>
    <scope>NUCLEOTIDE SEQUENCE [LARGE SCALE GENOMIC DNA]</scope>
    <source>
        <strain evidence="8">KCTC 13128</strain>
    </source>
</reference>